<keyword evidence="9" id="KW-1015">Disulfide bond</keyword>
<protein>
    <recommendedName>
        <fullName evidence="15">Proteophosphoglycan ppg4</fullName>
    </recommendedName>
</protein>
<dbReference type="EMBL" id="KB722645">
    <property type="protein sequence ID" value="EMS24116.1"/>
    <property type="molecule type" value="Genomic_DNA"/>
</dbReference>
<evidence type="ECO:0008006" key="15">
    <source>
        <dbReference type="Google" id="ProtNLM"/>
    </source>
</evidence>
<evidence type="ECO:0000256" key="7">
    <source>
        <dbReference type="ARBA" id="ARBA00023008"/>
    </source>
</evidence>
<gene>
    <name evidence="13" type="ORF">RHTO_06120</name>
</gene>
<keyword evidence="6" id="KW-0560">Oxidoreductase</keyword>
<keyword evidence="8" id="KW-0503">Monooxygenase</keyword>
<evidence type="ECO:0000256" key="3">
    <source>
        <dbReference type="ARBA" id="ARBA00022525"/>
    </source>
</evidence>
<keyword evidence="5" id="KW-0732">Signal</keyword>
<evidence type="ECO:0000256" key="6">
    <source>
        <dbReference type="ARBA" id="ARBA00023002"/>
    </source>
</evidence>
<evidence type="ECO:0000313" key="14">
    <source>
        <dbReference type="Proteomes" id="UP000016926"/>
    </source>
</evidence>
<dbReference type="eggNOG" id="ENOG502QPY1">
    <property type="taxonomic scope" value="Eukaryota"/>
</dbReference>
<dbReference type="GeneID" id="27370133"/>
<evidence type="ECO:0000256" key="2">
    <source>
        <dbReference type="ARBA" id="ARBA00004613"/>
    </source>
</evidence>
<feature type="compositionally biased region" description="Low complexity" evidence="12">
    <location>
        <begin position="305"/>
        <end position="347"/>
    </location>
</feature>
<proteinExistence type="inferred from homology"/>
<evidence type="ECO:0000256" key="11">
    <source>
        <dbReference type="ARBA" id="ARBA00046340"/>
    </source>
</evidence>
<evidence type="ECO:0000256" key="8">
    <source>
        <dbReference type="ARBA" id="ARBA00023033"/>
    </source>
</evidence>
<dbReference type="InterPro" id="IPR054497">
    <property type="entry name" value="LPMO_AA14"/>
</dbReference>
<dbReference type="HOGENOM" id="CLU_030284_3_1_1"/>
<keyword evidence="4" id="KW-0479">Metal-binding</keyword>
<dbReference type="GO" id="GO:0046872">
    <property type="term" value="F:metal ion binding"/>
    <property type="evidence" value="ECO:0007669"/>
    <property type="project" value="UniProtKB-KW"/>
</dbReference>
<dbReference type="Gene3D" id="2.70.50.70">
    <property type="match status" value="1"/>
</dbReference>
<evidence type="ECO:0000313" key="13">
    <source>
        <dbReference type="EMBL" id="EMS24116.1"/>
    </source>
</evidence>
<feature type="region of interest" description="Disordered" evidence="12">
    <location>
        <begin position="284"/>
        <end position="383"/>
    </location>
</feature>
<comment type="cofactor">
    <cofactor evidence="1">
        <name>Cu(2+)</name>
        <dbReference type="ChEBI" id="CHEBI:29036"/>
    </cofactor>
</comment>
<organism evidence="13 14">
    <name type="scientific">Rhodotorula toruloides (strain NP11)</name>
    <name type="common">Yeast</name>
    <name type="synonym">Rhodosporidium toruloides</name>
    <dbReference type="NCBI Taxonomy" id="1130832"/>
    <lineage>
        <taxon>Eukaryota</taxon>
        <taxon>Fungi</taxon>
        <taxon>Dikarya</taxon>
        <taxon>Basidiomycota</taxon>
        <taxon>Pucciniomycotina</taxon>
        <taxon>Microbotryomycetes</taxon>
        <taxon>Sporidiobolales</taxon>
        <taxon>Sporidiobolaceae</taxon>
        <taxon>Rhodotorula</taxon>
    </lineage>
</organism>
<keyword evidence="3" id="KW-0964">Secreted</keyword>
<evidence type="ECO:0000256" key="12">
    <source>
        <dbReference type="SAM" id="MobiDB-lite"/>
    </source>
</evidence>
<evidence type="ECO:0000256" key="10">
    <source>
        <dbReference type="ARBA" id="ARBA00023180"/>
    </source>
</evidence>
<dbReference type="OrthoDB" id="2019572at2759"/>
<evidence type="ECO:0000256" key="5">
    <source>
        <dbReference type="ARBA" id="ARBA00022729"/>
    </source>
</evidence>
<keyword evidence="10" id="KW-0325">Glycoprotein</keyword>
<accession>M7X1C2</accession>
<dbReference type="GO" id="GO:0004497">
    <property type="term" value="F:monooxygenase activity"/>
    <property type="evidence" value="ECO:0007669"/>
    <property type="project" value="UniProtKB-KW"/>
</dbReference>
<feature type="compositionally biased region" description="Basic and acidic residues" evidence="12">
    <location>
        <begin position="405"/>
        <end position="420"/>
    </location>
</feature>
<dbReference type="Pfam" id="PF22810">
    <property type="entry name" value="LPMO_AA14"/>
    <property type="match status" value="1"/>
</dbReference>
<comment type="similarity">
    <text evidence="11">Belongs to the polysaccharide monooxygenase AA14 family.</text>
</comment>
<evidence type="ECO:0000256" key="4">
    <source>
        <dbReference type="ARBA" id="ARBA00022723"/>
    </source>
</evidence>
<dbReference type="GO" id="GO:0005576">
    <property type="term" value="C:extracellular region"/>
    <property type="evidence" value="ECO:0007669"/>
    <property type="project" value="UniProtKB-SubCell"/>
</dbReference>
<name>M7X1C2_RHOT1</name>
<dbReference type="Proteomes" id="UP000016926">
    <property type="component" value="Unassembled WGS sequence"/>
</dbReference>
<comment type="subcellular location">
    <subcellularLocation>
        <location evidence="2">Secreted</location>
    </subcellularLocation>
</comment>
<evidence type="ECO:0000256" key="1">
    <source>
        <dbReference type="ARBA" id="ARBA00001973"/>
    </source>
</evidence>
<sequence>MRITDWMHTTGSSGVLVALAFFPAVYAHMSIWHPSMYGVGPGFSYDGGNPVDPIGPGVAKQSDWWFRGPSYRALKPQNGSVMDLPAGGSVTIEITCHLVHSSYGTQTSDPNDPLSACPNGYGPHHAGDPAGPIVENLVSRCALGVADKDDDEKVGWDDIVIFSVTHRCVRQRLTTFKIPDRMPACSGSKCICGWFWLANNGTANFYMTAFDCRFTDVKSSKARALLPPVDPAFCPTGNTTCQPAKGAKRPLYAYNTPTNVVWQGNDARPGYHQSWSFGEDGAQEDIFSDKAPGQSGGAVASGDRPVAASSPSISPSSAASAMAVSSSPSPSPDPSSSSSASTAPSTSILGLPRPSSTFLPRPCRRNCPHPPSRRLSRLSPKVNIPTGSYGFASEVVDALAWTKQQHGERDERSRDGDGRRGKGLVGCVPRPFYDSASA</sequence>
<evidence type="ECO:0000256" key="9">
    <source>
        <dbReference type="ARBA" id="ARBA00023157"/>
    </source>
</evidence>
<dbReference type="RefSeq" id="XP_016275235.1">
    <property type="nucleotide sequence ID" value="XM_016419781.1"/>
</dbReference>
<reference evidence="13 14" key="1">
    <citation type="journal article" date="2012" name="Nat. Commun.">
        <title>A multi-omic map of the lipid-producing yeast Rhodosporidium toruloides.</title>
        <authorList>
            <person name="Zhu Z."/>
            <person name="Zhang S."/>
            <person name="Liu H."/>
            <person name="Shen H."/>
            <person name="Lin X."/>
            <person name="Yang F."/>
            <person name="Zhou Y.J."/>
            <person name="Jin G."/>
            <person name="Ye M."/>
            <person name="Zou H."/>
            <person name="Zou H."/>
            <person name="Zhao Z.K."/>
        </authorList>
    </citation>
    <scope>NUCLEOTIDE SEQUENCE [LARGE SCALE GENOMIC DNA]</scope>
    <source>
        <strain evidence="13 14">NP11</strain>
    </source>
</reference>
<dbReference type="AlphaFoldDB" id="M7X1C2"/>
<keyword evidence="7" id="KW-0186">Copper</keyword>
<feature type="compositionally biased region" description="Basic residues" evidence="12">
    <location>
        <begin position="362"/>
        <end position="376"/>
    </location>
</feature>
<feature type="region of interest" description="Disordered" evidence="12">
    <location>
        <begin position="402"/>
        <end position="438"/>
    </location>
</feature>
<keyword evidence="14" id="KW-1185">Reference proteome</keyword>